<dbReference type="EMBL" id="CP076405">
    <property type="protein sequence ID" value="QWQ21573.2"/>
    <property type="molecule type" value="Genomic_DNA"/>
</dbReference>
<dbReference type="PANTHER" id="PTHR39431">
    <property type="entry name" value="FRPA/C-RELATED PROTEIN"/>
    <property type="match status" value="1"/>
</dbReference>
<name>A0AAJ4TJ66_PRORE</name>
<sequence>MDVKEYIPEHYLQSVNEGDSRLFELDDNGFSNYGGPSFTIFVSPPDSQYIDVVGDNTNIGDSSFGHVFIGLKGTNPESNQFESVSIGFSAGNSFLTNTDNISFDDHNKYSEASSLTIVGQGPVFDNDLNNLFKTYNSIKNNLDGNENYNLISNNCIDFVSDFLEKSGVNGIKLAGTPKKNLKKIKEIAKDYKTPLIIDLNNNGVETLPYDFGVLFKFNGELKKTGWVSPSDALLVMDKNSDGIINDSSELFGDDYLKENGCFALNGFDGLMDFDSNNDGFVSNDDFHWEYLKLWRDKNSDGKTQSEELLGLSKAGISSISLSYSFSDYVDENSNQHKLISEVTWIDGKKTDIVDVWFKQKDIAHPENQLAELISLFNSESSISLNNVLMTTMKNTLPFLKSNNDRVFNRLIWNGYWLC</sequence>
<evidence type="ECO:0000313" key="2">
    <source>
        <dbReference type="Proteomes" id="UP000682358"/>
    </source>
</evidence>
<dbReference type="AlphaFoldDB" id="A0AAJ4TJ66"/>
<evidence type="ECO:0000313" key="1">
    <source>
        <dbReference type="EMBL" id="QWQ21573.2"/>
    </source>
</evidence>
<dbReference type="PANTHER" id="PTHR39431:SF1">
    <property type="entry name" value="FRPA_C-RELATED PROTEIN"/>
    <property type="match status" value="1"/>
</dbReference>
<organism evidence="1 2">
    <name type="scientific">Providencia rettgeri</name>
    <dbReference type="NCBI Taxonomy" id="587"/>
    <lineage>
        <taxon>Bacteria</taxon>
        <taxon>Pseudomonadati</taxon>
        <taxon>Pseudomonadota</taxon>
        <taxon>Gammaproteobacteria</taxon>
        <taxon>Enterobacterales</taxon>
        <taxon>Morganellaceae</taxon>
        <taxon>Providencia</taxon>
    </lineage>
</organism>
<accession>A0AAJ4TJ66</accession>
<dbReference type="InterPro" id="IPR018247">
    <property type="entry name" value="EF_Hand_1_Ca_BS"/>
</dbReference>
<evidence type="ECO:0008006" key="3">
    <source>
        <dbReference type="Google" id="ProtNLM"/>
    </source>
</evidence>
<dbReference type="Proteomes" id="UP000682358">
    <property type="component" value="Chromosome"/>
</dbReference>
<gene>
    <name evidence="1" type="ORF">KOF27_04265</name>
</gene>
<reference evidence="1" key="1">
    <citation type="submission" date="2021-06" db="EMBL/GenBank/DDBJ databases">
        <title>Emergence of genetically related NDM-1-producing Providencia rettgeri strains in Argentina.</title>
        <authorList>
            <person name="Pasteran F."/>
            <person name="Meo A."/>
            <person name="Gomez S."/>
            <person name="Derdoy L."/>
            <person name="Albronoz E."/>
            <person name="Faccone D."/>
            <person name="Guerriero L."/>
            <person name="Archuby D."/>
            <person name="Tarzia A."/>
            <person name="Lopez M."/>
            <person name="Corso A."/>
        </authorList>
    </citation>
    <scope>NUCLEOTIDE SEQUENCE</scope>
    <source>
        <strain evidence="1">PreM15628</strain>
    </source>
</reference>
<proteinExistence type="predicted"/>
<protein>
    <recommendedName>
        <fullName evidence="3">EF-hand domain-containing protein</fullName>
    </recommendedName>
</protein>
<dbReference type="PROSITE" id="PS00018">
    <property type="entry name" value="EF_HAND_1"/>
    <property type="match status" value="1"/>
</dbReference>